<evidence type="ECO:0000313" key="2">
    <source>
        <dbReference type="Proteomes" id="UP000279994"/>
    </source>
</evidence>
<sequence length="495" mass="55751">MTDHDVIIVGAGFGGMGAAISLKRLGYGAATRSIAILEREDDLGGTWHVNHYPGLAVDIASVTYSYSFEPNPWWEHWFARGHELKRYAEHVADTYDLRRHMEFGVRVEGARWDEDERHWVVSTSAGTRTATYLMTATGFLSQPRLPDIEGVHDFAGTVIHTAQWDDSADLTGKTVAVIGTGATAVQLIPQIARQAAAMTVYQRTPIWVTPKADFRIPRAVQYLFAAQPWTQRLARRLNSTWLETLMVTGVLHYKQARLFNQGAAALAKAHLRRQVADPELRRKLTPDYSFGCKRPTFSNDYYPTFTRPHVTLETTPIRNITSTGVVTGDGRETEADVLVLATGFNLWDTNFPAFEVIGRDGRNLGKLWREQGYHAYEGVTVAGFPNFVTLNSPYSYSGLSYFMTIEVQMRHLERLFGELQQRGAHTFEISERADQEFLAHMLERMDDTVFVQGSCATARSYYYTNEGDAVLLRPTSSAHARRAVEAFPLDDYVYA</sequence>
<reference evidence="1 2" key="1">
    <citation type="submission" date="2018-11" db="EMBL/GenBank/DDBJ databases">
        <authorList>
            <person name="Li F."/>
        </authorList>
    </citation>
    <scope>NUCLEOTIDE SEQUENCE [LARGE SCALE GENOMIC DNA]</scope>
    <source>
        <strain evidence="1 2">Gsoil 818</strain>
    </source>
</reference>
<dbReference type="Gene3D" id="3.50.50.60">
    <property type="entry name" value="FAD/NAD(P)-binding domain"/>
    <property type="match status" value="2"/>
</dbReference>
<dbReference type="Proteomes" id="UP000279994">
    <property type="component" value="Unassembled WGS sequence"/>
</dbReference>
<dbReference type="SUPFAM" id="SSF51905">
    <property type="entry name" value="FAD/NAD(P)-binding domain"/>
    <property type="match status" value="1"/>
</dbReference>
<dbReference type="PRINTS" id="PR00368">
    <property type="entry name" value="FADPNR"/>
</dbReference>
<dbReference type="Pfam" id="PF13738">
    <property type="entry name" value="Pyr_redox_3"/>
    <property type="match status" value="1"/>
</dbReference>
<dbReference type="PANTHER" id="PTHR42877:SF4">
    <property type="entry name" value="FAD_NAD(P)-BINDING DOMAIN-CONTAINING PROTEIN-RELATED"/>
    <property type="match status" value="1"/>
</dbReference>
<dbReference type="OrthoDB" id="5168853at2"/>
<dbReference type="EMBL" id="RJSF01000007">
    <property type="protein sequence ID" value="RNM16673.1"/>
    <property type="molecule type" value="Genomic_DNA"/>
</dbReference>
<dbReference type="InterPro" id="IPR051209">
    <property type="entry name" value="FAD-bind_Monooxygenase_sf"/>
</dbReference>
<dbReference type="InterPro" id="IPR036188">
    <property type="entry name" value="FAD/NAD-bd_sf"/>
</dbReference>
<organism evidence="1 2">
    <name type="scientific">Nocardioides pocheonensis</name>
    <dbReference type="NCBI Taxonomy" id="661485"/>
    <lineage>
        <taxon>Bacteria</taxon>
        <taxon>Bacillati</taxon>
        <taxon>Actinomycetota</taxon>
        <taxon>Actinomycetes</taxon>
        <taxon>Propionibacteriales</taxon>
        <taxon>Nocardioidaceae</taxon>
        <taxon>Nocardioides</taxon>
    </lineage>
</organism>
<dbReference type="AlphaFoldDB" id="A0A3N0GW38"/>
<dbReference type="PANTHER" id="PTHR42877">
    <property type="entry name" value="L-ORNITHINE N(5)-MONOOXYGENASE-RELATED"/>
    <property type="match status" value="1"/>
</dbReference>
<dbReference type="RefSeq" id="WP_123221564.1">
    <property type="nucleotide sequence ID" value="NZ_RJSF01000007.1"/>
</dbReference>
<evidence type="ECO:0000313" key="1">
    <source>
        <dbReference type="EMBL" id="RNM16673.1"/>
    </source>
</evidence>
<accession>A0A3N0GW38</accession>
<proteinExistence type="predicted"/>
<dbReference type="PRINTS" id="PR00411">
    <property type="entry name" value="PNDRDTASEI"/>
</dbReference>
<name>A0A3N0GW38_9ACTN</name>
<protein>
    <submittedName>
        <fullName evidence="1">NAD(P)/FAD-dependent oxidoreductase</fullName>
    </submittedName>
</protein>
<comment type="caution">
    <text evidence="1">The sequence shown here is derived from an EMBL/GenBank/DDBJ whole genome shotgun (WGS) entry which is preliminary data.</text>
</comment>
<keyword evidence="2" id="KW-1185">Reference proteome</keyword>
<gene>
    <name evidence="1" type="ORF">EFL26_03870</name>
</gene>